<evidence type="ECO:0000313" key="3">
    <source>
        <dbReference type="Proteomes" id="UP000281553"/>
    </source>
</evidence>
<dbReference type="OrthoDB" id="9998011at2759"/>
<dbReference type="InterPro" id="IPR050473">
    <property type="entry name" value="A2M/Complement_sys"/>
</dbReference>
<dbReference type="Gene3D" id="2.60.40.1940">
    <property type="match status" value="1"/>
</dbReference>
<name>A0A3P6Q165_DIBLA</name>
<feature type="domain" description="Macroglobulin" evidence="1">
    <location>
        <begin position="244"/>
        <end position="351"/>
    </location>
</feature>
<sequence>MVTFTDPRTLHPDLPYRFQLRSVYPLLYVTVRYSAYRIQGFAKEISYLDSQKSADGEYVNEVQCSPQFVTEEGGAIKLTVYYLYCLPDEKGNDRACNNTRRITQHMYPSFARKFVVILGESNKPVYKPGGNIRFRFIALNTRQLYPSTERREWPEVLLVMRTYNDARVVRVTEEERRRREGSLGFDVIYVEDPSGNRVKEWRNVSQTMAFNMSFPLLPDASEGVWRLVARVFSSIQTLQVRVENYVLPRFLATIQVPKEVEIDAERAYFKVCAKYTNRNPFQGRYDVQICVAFGTELRQRQNLGTPFKNDGGTMGETNSSRPPGQCLSVAGSLFGTADNGGCVSASFSMKSLMQHVEMWVEEEYKLDFLVKISETDTGSTVTQFGLAEIRPPKLDVEIDSTYRPGLPIYGNVRLPQMNTPARPDSVRANLTLFK</sequence>
<dbReference type="EMBL" id="UYRU01003493">
    <property type="protein sequence ID" value="VDK35943.1"/>
    <property type="molecule type" value="Genomic_DNA"/>
</dbReference>
<dbReference type="Pfam" id="PF17791">
    <property type="entry name" value="MG3"/>
    <property type="match status" value="1"/>
</dbReference>
<keyword evidence="3" id="KW-1185">Reference proteome</keyword>
<proteinExistence type="predicted"/>
<dbReference type="Proteomes" id="UP000281553">
    <property type="component" value="Unassembled WGS sequence"/>
</dbReference>
<protein>
    <recommendedName>
        <fullName evidence="1">Macroglobulin domain-containing protein</fullName>
    </recommendedName>
</protein>
<evidence type="ECO:0000313" key="2">
    <source>
        <dbReference type="EMBL" id="VDK35943.1"/>
    </source>
</evidence>
<dbReference type="InterPro" id="IPR041555">
    <property type="entry name" value="MG3"/>
</dbReference>
<dbReference type="AlphaFoldDB" id="A0A3P6Q165"/>
<dbReference type="PANTHER" id="PTHR11412">
    <property type="entry name" value="MACROGLOBULIN / COMPLEMENT"/>
    <property type="match status" value="1"/>
</dbReference>
<gene>
    <name evidence="2" type="ORF">DILT_LOCUS726</name>
</gene>
<reference evidence="2 3" key="1">
    <citation type="submission" date="2018-11" db="EMBL/GenBank/DDBJ databases">
        <authorList>
            <consortium name="Pathogen Informatics"/>
        </authorList>
    </citation>
    <scope>NUCLEOTIDE SEQUENCE [LARGE SCALE GENOMIC DNA]</scope>
</reference>
<accession>A0A3P6Q165</accession>
<dbReference type="PANTHER" id="PTHR11412:SF171">
    <property type="entry name" value="PREGNANCY ZONE PROTEIN-LIKE PROTEIN"/>
    <property type="match status" value="1"/>
</dbReference>
<dbReference type="Gene3D" id="2.60.40.1930">
    <property type="match status" value="1"/>
</dbReference>
<organism evidence="2 3">
    <name type="scientific">Dibothriocephalus latus</name>
    <name type="common">Fish tapeworm</name>
    <name type="synonym">Diphyllobothrium latum</name>
    <dbReference type="NCBI Taxonomy" id="60516"/>
    <lineage>
        <taxon>Eukaryota</taxon>
        <taxon>Metazoa</taxon>
        <taxon>Spiralia</taxon>
        <taxon>Lophotrochozoa</taxon>
        <taxon>Platyhelminthes</taxon>
        <taxon>Cestoda</taxon>
        <taxon>Eucestoda</taxon>
        <taxon>Diphyllobothriidea</taxon>
        <taxon>Diphyllobothriidae</taxon>
        <taxon>Dibothriocephalus</taxon>
    </lineage>
</organism>
<evidence type="ECO:0000259" key="1">
    <source>
        <dbReference type="Pfam" id="PF17791"/>
    </source>
</evidence>